<evidence type="ECO:0000313" key="2">
    <source>
        <dbReference type="Proteomes" id="UP000254291"/>
    </source>
</evidence>
<dbReference type="AlphaFoldDB" id="A0A378SN51"/>
<dbReference type="EMBL" id="UGQM01000001">
    <property type="protein sequence ID" value="STZ43558.1"/>
    <property type="molecule type" value="Genomic_DNA"/>
</dbReference>
<sequence length="137" mass="15812">MARIAAVVAAQYSGLYEWLREREEARVVRWARNDGTPFPYPKHRTEAFRAGEPVQVPGWMLPRQVRQSAEYLKHHRRVSSSGVTVWIAQTATVFPDNRVVYRPRTARELLDDHGMLNGEDAHPEWGRYLRSLTPSDG</sequence>
<protein>
    <submittedName>
        <fullName evidence="1">Uncharacterized protein</fullName>
    </submittedName>
</protein>
<reference evidence="1 2" key="1">
    <citation type="submission" date="2018-06" db="EMBL/GenBank/DDBJ databases">
        <authorList>
            <consortium name="Pathogen Informatics"/>
            <person name="Doyle S."/>
        </authorList>
    </citation>
    <scope>NUCLEOTIDE SEQUENCE [LARGE SCALE GENOMIC DNA]</scope>
    <source>
        <strain evidence="1 2">NCTC10742</strain>
    </source>
</reference>
<dbReference type="Proteomes" id="UP000254291">
    <property type="component" value="Unassembled WGS sequence"/>
</dbReference>
<dbReference type="RefSeq" id="WP_115327408.1">
    <property type="nucleotide sequence ID" value="NZ_JACKST010000110.1"/>
</dbReference>
<evidence type="ECO:0000313" key="1">
    <source>
        <dbReference type="EMBL" id="STZ43558.1"/>
    </source>
</evidence>
<name>A0A378SN51_9MYCO</name>
<accession>A0A378SN51</accession>
<gene>
    <name evidence="1" type="ORF">NCTC10742_02784</name>
</gene>
<proteinExistence type="predicted"/>
<organism evidence="1 2">
    <name type="scientific">Mycolicibacterium gilvum</name>
    <dbReference type="NCBI Taxonomy" id="1804"/>
    <lineage>
        <taxon>Bacteria</taxon>
        <taxon>Bacillati</taxon>
        <taxon>Actinomycetota</taxon>
        <taxon>Actinomycetes</taxon>
        <taxon>Mycobacteriales</taxon>
        <taxon>Mycobacteriaceae</taxon>
        <taxon>Mycolicibacterium</taxon>
    </lineage>
</organism>